<dbReference type="RefSeq" id="WP_069589334.1">
    <property type="nucleotide sequence ID" value="NZ_CP017019.1"/>
</dbReference>
<dbReference type="EMBL" id="VCDX01000003">
    <property type="protein sequence ID" value="TYL14004.1"/>
    <property type="molecule type" value="Genomic_DNA"/>
</dbReference>
<dbReference type="SUPFAM" id="SSF55383">
    <property type="entry name" value="Copper amine oxidase, domain N"/>
    <property type="match status" value="1"/>
</dbReference>
<reference evidence="3 5" key="2">
    <citation type="submission" date="2019-05" db="EMBL/GenBank/DDBJ databases">
        <title>Genome sequence of Moorella thermoacetica ATCC 33924.</title>
        <authorList>
            <person name="Poehlein A."/>
            <person name="Bengelsdorf F.R."/>
            <person name="Duerre P."/>
            <person name="Daniel R."/>
        </authorList>
    </citation>
    <scope>NUCLEOTIDE SEQUENCE [LARGE SCALE GENOMIC DNA]</scope>
    <source>
        <strain evidence="3 5">ATCC 33924</strain>
    </source>
</reference>
<organism evidence="2 4">
    <name type="scientific">Neomoorella thermoacetica</name>
    <name type="common">Clostridium thermoaceticum</name>
    <dbReference type="NCBI Taxonomy" id="1525"/>
    <lineage>
        <taxon>Bacteria</taxon>
        <taxon>Bacillati</taxon>
        <taxon>Bacillota</taxon>
        <taxon>Clostridia</taxon>
        <taxon>Neomoorellales</taxon>
        <taxon>Neomoorellaceae</taxon>
        <taxon>Neomoorella</taxon>
    </lineage>
</organism>
<evidence type="ECO:0000313" key="5">
    <source>
        <dbReference type="Proteomes" id="UP000322283"/>
    </source>
</evidence>
<accession>A0AAC9MUM5</accession>
<sequence length="202" mass="22410">MKKAAFIISMVFALLFGGIAIARAGENIRIFVNGQEVYSDVPPQVVEGRTMVPLRAVGEALGADVRWDDVLSSVIVTTNNAEESEKEQYVIGLKRVNALIQQLVTLQKSQTTNVNDYSNISNLREQSAILTDLINYIVSIHPPKEASVEFNQQLVNFVQARASVDVWIRSLEEWQRGNFLAAQALMDEAAKLNTQRLSSSSQ</sequence>
<evidence type="ECO:0000313" key="2">
    <source>
        <dbReference type="EMBL" id="AOQ23819.1"/>
    </source>
</evidence>
<evidence type="ECO:0000313" key="4">
    <source>
        <dbReference type="Proteomes" id="UP000094598"/>
    </source>
</evidence>
<protein>
    <recommendedName>
        <fullName evidence="1">Copper amine oxidase-like N-terminal domain-containing protein</fullName>
    </recommendedName>
</protein>
<dbReference type="EMBL" id="CP017019">
    <property type="protein sequence ID" value="AOQ23819.1"/>
    <property type="molecule type" value="Genomic_DNA"/>
</dbReference>
<dbReference type="Proteomes" id="UP000094598">
    <property type="component" value="Chromosome"/>
</dbReference>
<proteinExistence type="predicted"/>
<name>A0AAC9MUM5_NEOTH</name>
<evidence type="ECO:0000313" key="3">
    <source>
        <dbReference type="EMBL" id="TYL14004.1"/>
    </source>
</evidence>
<dbReference type="AlphaFoldDB" id="A0AAC9MUM5"/>
<dbReference type="InterPro" id="IPR036582">
    <property type="entry name" value="Mao_N_sf"/>
</dbReference>
<feature type="domain" description="Copper amine oxidase-like N-terminal" evidence="1">
    <location>
        <begin position="31"/>
        <end position="81"/>
    </location>
</feature>
<keyword evidence="5" id="KW-1185">Reference proteome</keyword>
<dbReference type="Proteomes" id="UP000322283">
    <property type="component" value="Unassembled WGS sequence"/>
</dbReference>
<reference evidence="2 4" key="1">
    <citation type="submission" date="2016-08" db="EMBL/GenBank/DDBJ databases">
        <title>Moorella thermoacetica DSM 103132.</title>
        <authorList>
            <person name="Jendresen C.B."/>
            <person name="Redl S.M."/>
            <person name="Jensen T.O."/>
            <person name="Nielsen A.T."/>
        </authorList>
    </citation>
    <scope>NUCLEOTIDE SEQUENCE [LARGE SCALE GENOMIC DNA]</scope>
    <source>
        <strain evidence="2 4">DSM 103132</strain>
    </source>
</reference>
<dbReference type="InterPro" id="IPR012854">
    <property type="entry name" value="Cu_amine_oxidase-like_N"/>
</dbReference>
<dbReference type="Gene3D" id="3.30.457.10">
    <property type="entry name" value="Copper amine oxidase-like, N-terminal domain"/>
    <property type="match status" value="1"/>
</dbReference>
<evidence type="ECO:0000259" key="1">
    <source>
        <dbReference type="Pfam" id="PF07833"/>
    </source>
</evidence>
<dbReference type="Pfam" id="PF07833">
    <property type="entry name" value="Cu_amine_oxidN1"/>
    <property type="match status" value="1"/>
</dbReference>
<gene>
    <name evidence="2" type="ORF">Maut_01371</name>
    <name evidence="3" type="ORF">MTAT_14040</name>
</gene>